<dbReference type="Pfam" id="PF05795">
    <property type="entry name" value="Plasmodium_Vir"/>
    <property type="match status" value="1"/>
</dbReference>
<reference evidence="3" key="1">
    <citation type="submission" date="2016-05" db="EMBL/GenBank/DDBJ databases">
        <authorList>
            <person name="Naeem Raeece"/>
        </authorList>
    </citation>
    <scope>NUCLEOTIDE SEQUENCE [LARGE SCALE GENOMIC DNA]</scope>
</reference>
<dbReference type="InterPro" id="IPR008780">
    <property type="entry name" value="Plasmodium_Vir"/>
</dbReference>
<dbReference type="VEuPathDB" id="PlasmoDB:PmUG01_08056100"/>
<protein>
    <submittedName>
        <fullName evidence="2">PIR Superfamily Protein</fullName>
    </submittedName>
</protein>
<feature type="region of interest" description="Disordered" evidence="1">
    <location>
        <begin position="288"/>
        <end position="335"/>
    </location>
</feature>
<evidence type="ECO:0000313" key="2">
    <source>
        <dbReference type="EMBL" id="SBS99170.1"/>
    </source>
</evidence>
<name>A0A1A8X5Y2_PLAMA</name>
<accession>A0A1A8X5Y2</accession>
<dbReference type="AlphaFoldDB" id="A0A1A8X5Y2"/>
<gene>
    <name evidence="2" type="ORF">PMALA_067750</name>
</gene>
<feature type="compositionally biased region" description="Polar residues" evidence="1">
    <location>
        <begin position="295"/>
        <end position="311"/>
    </location>
</feature>
<proteinExistence type="predicted"/>
<organism evidence="2 3">
    <name type="scientific">Plasmodium malariae</name>
    <dbReference type="NCBI Taxonomy" id="5858"/>
    <lineage>
        <taxon>Eukaryota</taxon>
        <taxon>Sar</taxon>
        <taxon>Alveolata</taxon>
        <taxon>Apicomplexa</taxon>
        <taxon>Aconoidasida</taxon>
        <taxon>Haemosporida</taxon>
        <taxon>Plasmodiidae</taxon>
        <taxon>Plasmodium</taxon>
        <taxon>Plasmodium (Plasmodium)</taxon>
    </lineage>
</organism>
<evidence type="ECO:0000313" key="3">
    <source>
        <dbReference type="Proteomes" id="UP000078597"/>
    </source>
</evidence>
<evidence type="ECO:0000256" key="1">
    <source>
        <dbReference type="SAM" id="MobiDB-lite"/>
    </source>
</evidence>
<dbReference type="EMBL" id="FLQW01005557">
    <property type="protein sequence ID" value="SBS99170.1"/>
    <property type="molecule type" value="Genomic_DNA"/>
</dbReference>
<dbReference type="Proteomes" id="UP000078597">
    <property type="component" value="Unassembled WGS sequence"/>
</dbReference>
<sequence length="506" mass="59077">MEIEDSDYDKILKESSPYNIYKELEDEVKDVTDDQHCTEFEGINSIHKEKYVTLCKKLSKLLKYVFDQGKSGKRKEYCSHYIYWVYHEIWKLFKGCQNANDMSVIDKFNKLQSTLFYNYQKHDCSYGYILKSYEELNYKIEKKYLYDYFKNYNTIKSSNNCNTVGIEKYKRYLEGIKRLYENEKEYCCFPGIGDCSNYFLTCKSEFDPSKLLSALGSEEKGNCDGLKTITAVFSDKKSDSEEFEKEFMSAINYGGCYTPTKGTLEVGDTKRPVCILYSKFVSLPVDEPTDVSDGQEATVNSHSADNANSLSKAGPGKDVQGDGKGNEGEPSATHVKKEMPYSELTLYPYKWRFKSEGKLDCRSRSKNKDSMRLCGYMEELVEGNFATQIEGTGRYKVKVGSNWTEADLESVRERVRKRRSANESNILNNIFVRISTAVTLFTPFGSRLRRHRKRQQRYRLDFTDLRTRKRPRRFLKRTYRHSDRRRFNVVNIEDELHSSNDLQNIN</sequence>